<feature type="transmembrane region" description="Helical" evidence="9">
    <location>
        <begin position="379"/>
        <end position="396"/>
    </location>
</feature>
<sequence length="424" mass="44150">MLRSQLANGRPATRQQQRLQPFSRASCRTLHRVTSPLIASPRPPSSSAPELPRHAQLRVKTHAAAGADAGSAPAPTTAGNSTFTQAVFNVVNVMMGVGLLSLPFALKSSGWVGLLVLWVMGIATNYTAKVLCECAEAVTARNPGGGAVSYEDIAEAAFGPIGRVIISAIIYVELFGTCALLFILEGDNMFKLFGSTGLASSPAMYMLVAALVMIPTVWLPDLKSLSFLGAAGVTATCTVSAAVAYTFLSGSYVPGAPTDLAIWSTLPLVLGICTFCYSGHGVFPAIQKSMKNPKEFPQVLNVAYLVVAALCTLMGAAGYHMYGTGALDLITFNLSGITAVACAVVILVNPPAKFALTMEPVAAALQGAVPGARKGLMRVATRTALAIAILCAARSLPFLAHVMALVGSFMTISVSVTFPPLCHQ</sequence>
<evidence type="ECO:0000313" key="11">
    <source>
        <dbReference type="EMBL" id="PNH00569.1"/>
    </source>
</evidence>
<evidence type="ECO:0000256" key="5">
    <source>
        <dbReference type="ARBA" id="ARBA00022989"/>
    </source>
</evidence>
<reference evidence="11 12" key="1">
    <citation type="journal article" date="2017" name="Mol. Biol. Evol.">
        <title>The 4-celled Tetrabaena socialis nuclear genome reveals the essential components for genetic control of cell number at the origin of multicellularity in the volvocine lineage.</title>
        <authorList>
            <person name="Featherston J."/>
            <person name="Arakaki Y."/>
            <person name="Hanschen E.R."/>
            <person name="Ferris P.J."/>
            <person name="Michod R.E."/>
            <person name="Olson B.J.S.C."/>
            <person name="Nozaki H."/>
            <person name="Durand P.M."/>
        </authorList>
    </citation>
    <scope>NUCLEOTIDE SEQUENCE [LARGE SCALE GENOMIC DNA]</scope>
    <source>
        <strain evidence="11 12">NIES-571</strain>
    </source>
</reference>
<feature type="transmembrane region" description="Helical" evidence="9">
    <location>
        <begin position="329"/>
        <end position="348"/>
    </location>
</feature>
<protein>
    <submittedName>
        <fullName evidence="11">Vacuolar amino acid transporter 1</fullName>
    </submittedName>
</protein>
<feature type="transmembrane region" description="Helical" evidence="9">
    <location>
        <begin position="299"/>
        <end position="317"/>
    </location>
</feature>
<dbReference type="PANTHER" id="PTHR22950:SF692">
    <property type="entry name" value="TRANSMEMBRANE AMINO ACID TRANSPORTER FAMILY PROTEIN"/>
    <property type="match status" value="1"/>
</dbReference>
<comment type="subcellular location">
    <subcellularLocation>
        <location evidence="1">Membrane</location>
        <topology evidence="1">Multi-pass membrane protein</topology>
    </subcellularLocation>
</comment>
<dbReference type="AlphaFoldDB" id="A0A2J7ZJX6"/>
<keyword evidence="5 9" id="KW-1133">Transmembrane helix</keyword>
<evidence type="ECO:0000256" key="3">
    <source>
        <dbReference type="ARBA" id="ARBA00022692"/>
    </source>
</evidence>
<dbReference type="Proteomes" id="UP000236333">
    <property type="component" value="Unassembled WGS sequence"/>
</dbReference>
<feature type="transmembrane region" description="Helical" evidence="9">
    <location>
        <begin position="227"/>
        <end position="248"/>
    </location>
</feature>
<keyword evidence="4" id="KW-0029">Amino-acid transport</keyword>
<evidence type="ECO:0000259" key="10">
    <source>
        <dbReference type="Pfam" id="PF01490"/>
    </source>
</evidence>
<evidence type="ECO:0000256" key="4">
    <source>
        <dbReference type="ARBA" id="ARBA00022970"/>
    </source>
</evidence>
<dbReference type="EMBL" id="PGGS01001300">
    <property type="protein sequence ID" value="PNH00569.1"/>
    <property type="molecule type" value="Genomic_DNA"/>
</dbReference>
<feature type="domain" description="Amino acid transporter transmembrane" evidence="10">
    <location>
        <begin position="80"/>
        <end position="423"/>
    </location>
</feature>
<gene>
    <name evidence="11" type="ORF">TSOC_013591</name>
</gene>
<keyword evidence="6 9" id="KW-0472">Membrane</keyword>
<keyword evidence="3 9" id="KW-0812">Transmembrane</keyword>
<keyword evidence="12" id="KW-1185">Reference proteome</keyword>
<dbReference type="OrthoDB" id="655540at2759"/>
<evidence type="ECO:0000256" key="9">
    <source>
        <dbReference type="SAM" id="Phobius"/>
    </source>
</evidence>
<evidence type="ECO:0000256" key="2">
    <source>
        <dbReference type="ARBA" id="ARBA00022448"/>
    </source>
</evidence>
<evidence type="ECO:0000256" key="7">
    <source>
        <dbReference type="ARBA" id="ARBA00049662"/>
    </source>
</evidence>
<feature type="transmembrane region" description="Helical" evidence="9">
    <location>
        <begin position="111"/>
        <end position="132"/>
    </location>
</feature>
<dbReference type="InterPro" id="IPR013057">
    <property type="entry name" value="AA_transpt_TM"/>
</dbReference>
<keyword evidence="2" id="KW-0813">Transport</keyword>
<comment type="caution">
    <text evidence="11">The sequence shown here is derived from an EMBL/GenBank/DDBJ whole genome shotgun (WGS) entry which is preliminary data.</text>
</comment>
<evidence type="ECO:0000256" key="1">
    <source>
        <dbReference type="ARBA" id="ARBA00004141"/>
    </source>
</evidence>
<dbReference type="GO" id="GO:0015179">
    <property type="term" value="F:L-amino acid transmembrane transporter activity"/>
    <property type="evidence" value="ECO:0007669"/>
    <property type="project" value="TreeGrafter"/>
</dbReference>
<dbReference type="GO" id="GO:0005774">
    <property type="term" value="C:vacuolar membrane"/>
    <property type="evidence" value="ECO:0007669"/>
    <property type="project" value="TreeGrafter"/>
</dbReference>
<dbReference type="Pfam" id="PF01490">
    <property type="entry name" value="Aa_trans"/>
    <property type="match status" value="1"/>
</dbReference>
<feature type="transmembrane region" description="Helical" evidence="9">
    <location>
        <begin position="164"/>
        <end position="183"/>
    </location>
</feature>
<evidence type="ECO:0000256" key="8">
    <source>
        <dbReference type="SAM" id="MobiDB-lite"/>
    </source>
</evidence>
<proteinExistence type="inferred from homology"/>
<comment type="similarity">
    <text evidence="7">Belongs to the amino acid/polyamine transporter 2 family. Amino acid/auxin permease (AAAP) (TC 2.A.18.5) subfamily.</text>
</comment>
<dbReference type="PANTHER" id="PTHR22950">
    <property type="entry name" value="AMINO ACID TRANSPORTER"/>
    <property type="match status" value="1"/>
</dbReference>
<feature type="transmembrane region" description="Helical" evidence="9">
    <location>
        <begin position="203"/>
        <end position="220"/>
    </location>
</feature>
<feature type="transmembrane region" description="Helical" evidence="9">
    <location>
        <begin position="260"/>
        <end position="278"/>
    </location>
</feature>
<organism evidence="11 12">
    <name type="scientific">Tetrabaena socialis</name>
    <dbReference type="NCBI Taxonomy" id="47790"/>
    <lineage>
        <taxon>Eukaryota</taxon>
        <taxon>Viridiplantae</taxon>
        <taxon>Chlorophyta</taxon>
        <taxon>core chlorophytes</taxon>
        <taxon>Chlorophyceae</taxon>
        <taxon>CS clade</taxon>
        <taxon>Chlamydomonadales</taxon>
        <taxon>Tetrabaenaceae</taxon>
        <taxon>Tetrabaena</taxon>
    </lineage>
</organism>
<feature type="non-terminal residue" evidence="11">
    <location>
        <position position="424"/>
    </location>
</feature>
<evidence type="ECO:0000256" key="6">
    <source>
        <dbReference type="ARBA" id="ARBA00023136"/>
    </source>
</evidence>
<feature type="region of interest" description="Disordered" evidence="8">
    <location>
        <begin position="1"/>
        <end position="24"/>
    </location>
</feature>
<evidence type="ECO:0000313" key="12">
    <source>
        <dbReference type="Proteomes" id="UP000236333"/>
    </source>
</evidence>
<name>A0A2J7ZJX6_9CHLO</name>
<feature type="transmembrane region" description="Helical" evidence="9">
    <location>
        <begin position="86"/>
        <end position="105"/>
    </location>
</feature>
<accession>A0A2J7ZJX6</accession>